<organism evidence="1 2">
    <name type="scientific">Chryseobacterium aquifrigidense</name>
    <dbReference type="NCBI Taxonomy" id="558021"/>
    <lineage>
        <taxon>Bacteria</taxon>
        <taxon>Pseudomonadati</taxon>
        <taxon>Bacteroidota</taxon>
        <taxon>Flavobacteriia</taxon>
        <taxon>Flavobacteriales</taxon>
        <taxon>Weeksellaceae</taxon>
        <taxon>Chryseobacterium group</taxon>
        <taxon>Chryseobacterium</taxon>
    </lineage>
</organism>
<reference evidence="1 2" key="1">
    <citation type="submission" date="2019-06" db="EMBL/GenBank/DDBJ databases">
        <title>Sorghum-associated microbial communities from plants grown in Nebraska, USA.</title>
        <authorList>
            <person name="Schachtman D."/>
        </authorList>
    </citation>
    <scope>NUCLEOTIDE SEQUENCE [LARGE SCALE GENOMIC DNA]</scope>
    <source>
        <strain evidence="1 2">110</strain>
    </source>
</reference>
<keyword evidence="2" id="KW-1185">Reference proteome</keyword>
<evidence type="ECO:0000313" key="2">
    <source>
        <dbReference type="Proteomes" id="UP000316437"/>
    </source>
</evidence>
<sequence length="79" mass="9248">MKEIEEPVTVTLGNGATKTFYKYDEEIFTEKTTMLQYIDKNYPTELKVDGKIKEDDRYSIYHLCKDVNSEPIHTVLLVL</sequence>
<dbReference type="Proteomes" id="UP000316437">
    <property type="component" value="Unassembled WGS sequence"/>
</dbReference>
<gene>
    <name evidence="1" type="ORF">FB551_4098</name>
</gene>
<dbReference type="AlphaFoldDB" id="A0A543E9Q8"/>
<name>A0A543E9Q8_9FLAO</name>
<comment type="caution">
    <text evidence="1">The sequence shown here is derived from an EMBL/GenBank/DDBJ whole genome shotgun (WGS) entry which is preliminary data.</text>
</comment>
<accession>A0A543E9Q8</accession>
<evidence type="ECO:0000313" key="1">
    <source>
        <dbReference type="EMBL" id="TQM18317.1"/>
    </source>
</evidence>
<protein>
    <submittedName>
        <fullName evidence="1">Uncharacterized protein</fullName>
    </submittedName>
</protein>
<dbReference type="RefSeq" id="WP_142018673.1">
    <property type="nucleotide sequence ID" value="NZ_VFPD01000003.1"/>
</dbReference>
<proteinExistence type="predicted"/>
<dbReference type="EMBL" id="VFPD01000003">
    <property type="protein sequence ID" value="TQM18317.1"/>
    <property type="molecule type" value="Genomic_DNA"/>
</dbReference>